<dbReference type="Proteomes" id="UP000485058">
    <property type="component" value="Unassembled WGS sequence"/>
</dbReference>
<dbReference type="EMBL" id="BLLF01001719">
    <property type="protein sequence ID" value="GFH20896.1"/>
    <property type="molecule type" value="Genomic_DNA"/>
</dbReference>
<keyword evidence="3" id="KW-1185">Reference proteome</keyword>
<reference evidence="2 3" key="1">
    <citation type="submission" date="2020-02" db="EMBL/GenBank/DDBJ databases">
        <title>Draft genome sequence of Haematococcus lacustris strain NIES-144.</title>
        <authorList>
            <person name="Morimoto D."/>
            <person name="Nakagawa S."/>
            <person name="Yoshida T."/>
            <person name="Sawayama S."/>
        </authorList>
    </citation>
    <scope>NUCLEOTIDE SEQUENCE [LARGE SCALE GENOMIC DNA]</scope>
    <source>
        <strain evidence="2 3">NIES-144</strain>
    </source>
</reference>
<feature type="region of interest" description="Disordered" evidence="1">
    <location>
        <begin position="1"/>
        <end position="26"/>
    </location>
</feature>
<comment type="caution">
    <text evidence="2">The sequence shown here is derived from an EMBL/GenBank/DDBJ whole genome shotgun (WGS) entry which is preliminary data.</text>
</comment>
<evidence type="ECO:0000313" key="2">
    <source>
        <dbReference type="EMBL" id="GFH20896.1"/>
    </source>
</evidence>
<sequence length="26" mass="3119">MAQLFAPKPITRSKSKRRLVQQKHRL</sequence>
<name>A0A699ZPT4_HAELA</name>
<feature type="compositionally biased region" description="Basic residues" evidence="1">
    <location>
        <begin position="11"/>
        <end position="26"/>
    </location>
</feature>
<organism evidence="2 3">
    <name type="scientific">Haematococcus lacustris</name>
    <name type="common">Green alga</name>
    <name type="synonym">Haematococcus pluvialis</name>
    <dbReference type="NCBI Taxonomy" id="44745"/>
    <lineage>
        <taxon>Eukaryota</taxon>
        <taxon>Viridiplantae</taxon>
        <taxon>Chlorophyta</taxon>
        <taxon>core chlorophytes</taxon>
        <taxon>Chlorophyceae</taxon>
        <taxon>CS clade</taxon>
        <taxon>Chlamydomonadales</taxon>
        <taxon>Haematococcaceae</taxon>
        <taxon>Haematococcus</taxon>
    </lineage>
</organism>
<protein>
    <submittedName>
        <fullName evidence="2">Uncharacterized protein</fullName>
    </submittedName>
</protein>
<evidence type="ECO:0000313" key="3">
    <source>
        <dbReference type="Proteomes" id="UP000485058"/>
    </source>
</evidence>
<evidence type="ECO:0000256" key="1">
    <source>
        <dbReference type="SAM" id="MobiDB-lite"/>
    </source>
</evidence>
<proteinExistence type="predicted"/>
<dbReference type="AlphaFoldDB" id="A0A699ZPT4"/>
<accession>A0A699ZPT4</accession>
<gene>
    <name evidence="2" type="ORF">HaLaN_18100</name>
</gene>
<feature type="non-terminal residue" evidence="2">
    <location>
        <position position="1"/>
    </location>
</feature>